<evidence type="ECO:0000256" key="2">
    <source>
        <dbReference type="ARBA" id="ARBA00023125"/>
    </source>
</evidence>
<protein>
    <recommendedName>
        <fullName evidence="4">HTH luxR-type domain-containing protein</fullName>
    </recommendedName>
</protein>
<dbReference type="GO" id="GO:0003677">
    <property type="term" value="F:DNA binding"/>
    <property type="evidence" value="ECO:0007669"/>
    <property type="project" value="UniProtKB-KW"/>
</dbReference>
<dbReference type="PROSITE" id="PS50043">
    <property type="entry name" value="HTH_LUXR_2"/>
    <property type="match status" value="1"/>
</dbReference>
<dbReference type="PROSITE" id="PS00622">
    <property type="entry name" value="HTH_LUXR_1"/>
    <property type="match status" value="1"/>
</dbReference>
<evidence type="ECO:0000313" key="6">
    <source>
        <dbReference type="Proteomes" id="UP000535838"/>
    </source>
</evidence>
<gene>
    <name evidence="5" type="ORF">H7B67_09295</name>
</gene>
<evidence type="ECO:0000313" key="5">
    <source>
        <dbReference type="EMBL" id="MBB6634304.1"/>
    </source>
</evidence>
<reference evidence="5 6" key="1">
    <citation type="submission" date="2020-08" db="EMBL/GenBank/DDBJ databases">
        <title>Cohnella phylogeny.</title>
        <authorList>
            <person name="Dunlap C."/>
        </authorList>
    </citation>
    <scope>NUCLEOTIDE SEQUENCE [LARGE SCALE GENOMIC DNA]</scope>
    <source>
        <strain evidence="5 6">DSM 25241</strain>
    </source>
</reference>
<evidence type="ECO:0000256" key="1">
    <source>
        <dbReference type="ARBA" id="ARBA00023015"/>
    </source>
</evidence>
<dbReference type="PRINTS" id="PR00038">
    <property type="entry name" value="HTHLUXR"/>
</dbReference>
<organism evidence="5 6">
    <name type="scientific">Cohnella thailandensis</name>
    <dbReference type="NCBI Taxonomy" id="557557"/>
    <lineage>
        <taxon>Bacteria</taxon>
        <taxon>Bacillati</taxon>
        <taxon>Bacillota</taxon>
        <taxon>Bacilli</taxon>
        <taxon>Bacillales</taxon>
        <taxon>Paenibacillaceae</taxon>
        <taxon>Cohnella</taxon>
    </lineage>
</organism>
<sequence>MELIFELMVSSGYIVAAPPPDPMLADVHYSLGFRELQGATHTYYDGATPTPMYVLDTRGEKLQALFESLLRQAGLPVLREPAEEQGDRTEARDDKLAEMLGKLTQREREAVELVLEGLSNADIARRLYVSEVTVKKHLRSAYQKLQARNRADLMRQLL</sequence>
<evidence type="ECO:0000259" key="4">
    <source>
        <dbReference type="PROSITE" id="PS50043"/>
    </source>
</evidence>
<dbReference type="InterPro" id="IPR000792">
    <property type="entry name" value="Tscrpt_reg_LuxR_C"/>
</dbReference>
<dbReference type="SMART" id="SM00421">
    <property type="entry name" value="HTH_LUXR"/>
    <property type="match status" value="1"/>
</dbReference>
<dbReference type="Proteomes" id="UP000535838">
    <property type="component" value="Unassembled WGS sequence"/>
</dbReference>
<keyword evidence="3" id="KW-0804">Transcription</keyword>
<dbReference type="Gene3D" id="1.10.10.10">
    <property type="entry name" value="Winged helix-like DNA-binding domain superfamily/Winged helix DNA-binding domain"/>
    <property type="match status" value="1"/>
</dbReference>
<dbReference type="Pfam" id="PF00196">
    <property type="entry name" value="GerE"/>
    <property type="match status" value="1"/>
</dbReference>
<feature type="domain" description="HTH luxR-type" evidence="4">
    <location>
        <begin position="96"/>
        <end position="158"/>
    </location>
</feature>
<dbReference type="EMBL" id="JACJVQ010000006">
    <property type="protein sequence ID" value="MBB6634304.1"/>
    <property type="molecule type" value="Genomic_DNA"/>
</dbReference>
<dbReference type="PANTHER" id="PTHR44688">
    <property type="entry name" value="DNA-BINDING TRANSCRIPTIONAL ACTIVATOR DEVR_DOSR"/>
    <property type="match status" value="1"/>
</dbReference>
<dbReference type="InterPro" id="IPR016032">
    <property type="entry name" value="Sig_transdc_resp-reg_C-effctor"/>
</dbReference>
<dbReference type="InterPro" id="IPR036388">
    <property type="entry name" value="WH-like_DNA-bd_sf"/>
</dbReference>
<dbReference type="AlphaFoldDB" id="A0A841SQS9"/>
<accession>A0A841SQS9</accession>
<keyword evidence="6" id="KW-1185">Reference proteome</keyword>
<name>A0A841SQS9_9BACL</name>
<keyword evidence="1" id="KW-0805">Transcription regulation</keyword>
<comment type="caution">
    <text evidence="5">The sequence shown here is derived from an EMBL/GenBank/DDBJ whole genome shotgun (WGS) entry which is preliminary data.</text>
</comment>
<keyword evidence="2" id="KW-0238">DNA-binding</keyword>
<dbReference type="SUPFAM" id="SSF46894">
    <property type="entry name" value="C-terminal effector domain of the bipartite response regulators"/>
    <property type="match status" value="1"/>
</dbReference>
<dbReference type="GO" id="GO:0006355">
    <property type="term" value="P:regulation of DNA-templated transcription"/>
    <property type="evidence" value="ECO:0007669"/>
    <property type="project" value="InterPro"/>
</dbReference>
<evidence type="ECO:0000256" key="3">
    <source>
        <dbReference type="ARBA" id="ARBA00023163"/>
    </source>
</evidence>
<proteinExistence type="predicted"/>
<dbReference type="PANTHER" id="PTHR44688:SF16">
    <property type="entry name" value="DNA-BINDING TRANSCRIPTIONAL ACTIVATOR DEVR_DOSR"/>
    <property type="match status" value="1"/>
</dbReference>
<dbReference type="CDD" id="cd06170">
    <property type="entry name" value="LuxR_C_like"/>
    <property type="match status" value="1"/>
</dbReference>